<reference evidence="11 12" key="1">
    <citation type="submission" date="2016-10" db="EMBL/GenBank/DDBJ databases">
        <authorList>
            <person name="de Groot N.N."/>
        </authorList>
    </citation>
    <scope>NUCLEOTIDE SEQUENCE [LARGE SCALE GENOMIC DNA]</scope>
    <source>
        <strain evidence="11 12">Nv1</strain>
    </source>
</reference>
<keyword evidence="12" id="KW-1185">Reference proteome</keyword>
<dbReference type="GO" id="GO:0005886">
    <property type="term" value="C:plasma membrane"/>
    <property type="evidence" value="ECO:0007669"/>
    <property type="project" value="UniProtKB-SubCell"/>
</dbReference>
<dbReference type="RefSeq" id="WP_090828771.1">
    <property type="nucleotide sequence ID" value="NZ_FOBH01000006.1"/>
</dbReference>
<feature type="transmembrane region" description="Helical" evidence="9">
    <location>
        <begin position="432"/>
        <end position="455"/>
    </location>
</feature>
<feature type="transmembrane region" description="Helical" evidence="9">
    <location>
        <begin position="248"/>
        <end position="273"/>
    </location>
</feature>
<evidence type="ECO:0000313" key="11">
    <source>
        <dbReference type="EMBL" id="SEL21384.1"/>
    </source>
</evidence>
<feature type="transmembrane region" description="Helical" evidence="9">
    <location>
        <begin position="285"/>
        <end position="306"/>
    </location>
</feature>
<dbReference type="OrthoDB" id="9783218at2"/>
<comment type="subcellular location">
    <subcellularLocation>
        <location evidence="1 9">Cell membrane</location>
        <topology evidence="1 9">Multi-pass membrane protein</topology>
    </subcellularLocation>
</comment>
<feature type="transmembrane region" description="Helical" evidence="9">
    <location>
        <begin position="41"/>
        <end position="63"/>
    </location>
</feature>
<dbReference type="SUPFAM" id="SSF161098">
    <property type="entry name" value="MetI-like"/>
    <property type="match status" value="1"/>
</dbReference>
<dbReference type="AlphaFoldDB" id="A0A1H7ND62"/>
<dbReference type="GO" id="GO:0015031">
    <property type="term" value="P:protein transport"/>
    <property type="evidence" value="ECO:0007669"/>
    <property type="project" value="UniProtKB-KW"/>
</dbReference>
<dbReference type="GO" id="GO:0015833">
    <property type="term" value="P:peptide transport"/>
    <property type="evidence" value="ECO:0007669"/>
    <property type="project" value="UniProtKB-KW"/>
</dbReference>
<gene>
    <name evidence="11" type="ORF">SAMN05216387_106138</name>
</gene>
<evidence type="ECO:0000313" key="12">
    <source>
        <dbReference type="Proteomes" id="UP000198620"/>
    </source>
</evidence>
<dbReference type="GO" id="GO:0055085">
    <property type="term" value="P:transmembrane transport"/>
    <property type="evidence" value="ECO:0007669"/>
    <property type="project" value="InterPro"/>
</dbReference>
<dbReference type="PROSITE" id="PS50928">
    <property type="entry name" value="ABC_TM1"/>
    <property type="match status" value="1"/>
</dbReference>
<evidence type="ECO:0000256" key="6">
    <source>
        <dbReference type="ARBA" id="ARBA00022927"/>
    </source>
</evidence>
<evidence type="ECO:0000256" key="2">
    <source>
        <dbReference type="ARBA" id="ARBA00022448"/>
    </source>
</evidence>
<evidence type="ECO:0000259" key="10">
    <source>
        <dbReference type="PROSITE" id="PS50928"/>
    </source>
</evidence>
<evidence type="ECO:0000256" key="9">
    <source>
        <dbReference type="RuleBase" id="RU363032"/>
    </source>
</evidence>
<dbReference type="Proteomes" id="UP000198620">
    <property type="component" value="Unassembled WGS sequence"/>
</dbReference>
<dbReference type="Gene3D" id="1.10.3720.10">
    <property type="entry name" value="MetI-like"/>
    <property type="match status" value="1"/>
</dbReference>
<dbReference type="InterPro" id="IPR000515">
    <property type="entry name" value="MetI-like"/>
</dbReference>
<keyword evidence="7 9" id="KW-1133">Transmembrane helix</keyword>
<dbReference type="PANTHER" id="PTHR43386:SF24">
    <property type="entry name" value="OLIGOPEPTIDE TRANSPORT SYSTEM PERMEASE PROTEIN AMID"/>
    <property type="match status" value="1"/>
</dbReference>
<dbReference type="InterPro" id="IPR035906">
    <property type="entry name" value="MetI-like_sf"/>
</dbReference>
<feature type="transmembrane region" description="Helical" evidence="9">
    <location>
        <begin position="199"/>
        <end position="228"/>
    </location>
</feature>
<keyword evidence="8 9" id="KW-0472">Membrane</keyword>
<evidence type="ECO:0000256" key="7">
    <source>
        <dbReference type="ARBA" id="ARBA00022989"/>
    </source>
</evidence>
<feature type="transmembrane region" description="Helical" evidence="9">
    <location>
        <begin position="6"/>
        <end position="29"/>
    </location>
</feature>
<keyword evidence="5" id="KW-0571">Peptide transport</keyword>
<evidence type="ECO:0000256" key="5">
    <source>
        <dbReference type="ARBA" id="ARBA00022856"/>
    </source>
</evidence>
<dbReference type="InterPro" id="IPR050366">
    <property type="entry name" value="BP-dependent_transpt_permease"/>
</dbReference>
<dbReference type="CDD" id="cd06261">
    <property type="entry name" value="TM_PBP2"/>
    <property type="match status" value="1"/>
</dbReference>
<protein>
    <submittedName>
        <fullName evidence="11">Peptide/nickel transport system permease protein</fullName>
    </submittedName>
</protein>
<keyword evidence="3" id="KW-1003">Cell membrane</keyword>
<sequence>MPFEPIILWTDALVYLLVTVIGVFVWHVRRSEHLLVPWRRVGHSASGMAALTILTFFMVIGLLDTVHMRPAVTNNAATEKAYSIEVLSLLDVIAAPLRTRVEKTYSAPFAAHLYAKETVELPDGGQAREFPRLKFGGAHLEDPEAQLIGDVIWRAARGGALGLFLWCLIVASLSVSLARRGRQTFLSALAGIWRGATDVPWNAICITLALMLLLSGAALALCGDYHIFGTDKVGQDVFYLSLKSIRTGLVIGTLTTLMMLPFALLLGITAGYFQGWVDDVIQYLYTTLSSIPSVLLIAAAVLMMQVYMETHPELFDTIAARADLRLLFLCIILGVTSWTGLCRLLRGETLKLREMEYIQAAHAFGVSHWRIISRHILPNVMHIVLITTVMDFSGLVLAEAVLSYVGVGVDPSMISFGTMINAARLEMAREPMVWWALLAAFSFMFALVLSANLFADAVQNAFDPRMRIAPAKVRILRRRGAKQSKAESAESLSGTGN</sequence>
<organism evidence="11 12">
    <name type="scientific">Nitrosovibrio tenuis</name>
    <dbReference type="NCBI Taxonomy" id="1233"/>
    <lineage>
        <taxon>Bacteria</taxon>
        <taxon>Pseudomonadati</taxon>
        <taxon>Pseudomonadota</taxon>
        <taxon>Betaproteobacteria</taxon>
        <taxon>Nitrosomonadales</taxon>
        <taxon>Nitrosomonadaceae</taxon>
        <taxon>Nitrosovibrio</taxon>
    </lineage>
</organism>
<name>A0A1H7ND62_9PROT</name>
<keyword evidence="6" id="KW-0653">Protein transport</keyword>
<keyword evidence="2 9" id="KW-0813">Transport</keyword>
<keyword evidence="4 9" id="KW-0812">Transmembrane</keyword>
<proteinExistence type="inferred from homology"/>
<feature type="transmembrane region" description="Helical" evidence="9">
    <location>
        <begin position="380"/>
        <end position="405"/>
    </location>
</feature>
<comment type="similarity">
    <text evidence="9">Belongs to the binding-protein-dependent transport system permease family.</text>
</comment>
<evidence type="ECO:0000256" key="3">
    <source>
        <dbReference type="ARBA" id="ARBA00022475"/>
    </source>
</evidence>
<feature type="domain" description="ABC transmembrane type-1" evidence="10">
    <location>
        <begin position="245"/>
        <end position="455"/>
    </location>
</feature>
<accession>A0A1H7ND62</accession>
<dbReference type="Pfam" id="PF00528">
    <property type="entry name" value="BPD_transp_1"/>
    <property type="match status" value="1"/>
</dbReference>
<dbReference type="EMBL" id="FOBH01000006">
    <property type="protein sequence ID" value="SEL21384.1"/>
    <property type="molecule type" value="Genomic_DNA"/>
</dbReference>
<evidence type="ECO:0000256" key="8">
    <source>
        <dbReference type="ARBA" id="ARBA00023136"/>
    </source>
</evidence>
<evidence type="ECO:0000256" key="1">
    <source>
        <dbReference type="ARBA" id="ARBA00004651"/>
    </source>
</evidence>
<evidence type="ECO:0000256" key="4">
    <source>
        <dbReference type="ARBA" id="ARBA00022692"/>
    </source>
</evidence>
<dbReference type="PANTHER" id="PTHR43386">
    <property type="entry name" value="OLIGOPEPTIDE TRANSPORT SYSTEM PERMEASE PROTEIN APPC"/>
    <property type="match status" value="1"/>
</dbReference>
<feature type="transmembrane region" description="Helical" evidence="9">
    <location>
        <begin position="160"/>
        <end position="178"/>
    </location>
</feature>
<dbReference type="STRING" id="1233.SAMN05216387_106138"/>
<feature type="transmembrane region" description="Helical" evidence="9">
    <location>
        <begin position="326"/>
        <end position="345"/>
    </location>
</feature>